<feature type="compositionally biased region" description="Pro residues" evidence="6">
    <location>
        <begin position="35"/>
        <end position="46"/>
    </location>
</feature>
<dbReference type="PANTHER" id="PTHR21964">
    <property type="entry name" value="BREAST CANCER METASTASIS-SUPPRESSOR 1"/>
    <property type="match status" value="1"/>
</dbReference>
<dbReference type="Proteomes" id="UP000818624">
    <property type="component" value="Chromosome 3"/>
</dbReference>
<evidence type="ECO:0000256" key="1">
    <source>
        <dbReference type="ARBA" id="ARBA00004123"/>
    </source>
</evidence>
<comment type="subcellular location">
    <subcellularLocation>
        <location evidence="1">Nucleus</location>
    </subcellularLocation>
</comment>
<name>A0ABY8ETL0_MALFU</name>
<keyword evidence="8" id="KW-1185">Reference proteome</keyword>
<feature type="region of interest" description="Disordered" evidence="6">
    <location>
        <begin position="139"/>
        <end position="190"/>
    </location>
</feature>
<evidence type="ECO:0000256" key="4">
    <source>
        <dbReference type="ARBA" id="ARBA00023163"/>
    </source>
</evidence>
<evidence type="ECO:0000313" key="7">
    <source>
        <dbReference type="EMBL" id="WFD48424.1"/>
    </source>
</evidence>
<feature type="compositionally biased region" description="Basic residues" evidence="6">
    <location>
        <begin position="152"/>
        <end position="166"/>
    </location>
</feature>
<gene>
    <name evidence="7" type="ORF">GLX27_003094</name>
</gene>
<dbReference type="EMBL" id="CP046236">
    <property type="protein sequence ID" value="WFD48424.1"/>
    <property type="molecule type" value="Genomic_DNA"/>
</dbReference>
<evidence type="ECO:0000256" key="6">
    <source>
        <dbReference type="SAM" id="MobiDB-lite"/>
    </source>
</evidence>
<proteinExistence type="predicted"/>
<evidence type="ECO:0000313" key="8">
    <source>
        <dbReference type="Proteomes" id="UP000818624"/>
    </source>
</evidence>
<evidence type="ECO:0000256" key="5">
    <source>
        <dbReference type="ARBA" id="ARBA00023242"/>
    </source>
</evidence>
<protein>
    <recommendedName>
        <fullName evidence="9">Sds3-like protein</fullName>
    </recommendedName>
</protein>
<keyword evidence="2" id="KW-0678">Repressor</keyword>
<evidence type="ECO:0008006" key="9">
    <source>
        <dbReference type="Google" id="ProtNLM"/>
    </source>
</evidence>
<evidence type="ECO:0000256" key="2">
    <source>
        <dbReference type="ARBA" id="ARBA00022491"/>
    </source>
</evidence>
<evidence type="ECO:0000256" key="3">
    <source>
        <dbReference type="ARBA" id="ARBA00023015"/>
    </source>
</evidence>
<feature type="compositionally biased region" description="Pro residues" evidence="6">
    <location>
        <begin position="9"/>
        <end position="18"/>
    </location>
</feature>
<accession>A0ABY8ETL0</accession>
<dbReference type="Pfam" id="PF08598">
    <property type="entry name" value="Sds3"/>
    <property type="match status" value="1"/>
</dbReference>
<dbReference type="SMART" id="SM01401">
    <property type="entry name" value="Sds3"/>
    <property type="match status" value="1"/>
</dbReference>
<keyword evidence="3" id="KW-0805">Transcription regulation</keyword>
<keyword evidence="5" id="KW-0539">Nucleus</keyword>
<feature type="region of interest" description="Disordered" evidence="6">
    <location>
        <begin position="1"/>
        <end position="63"/>
    </location>
</feature>
<organism evidence="7 8">
    <name type="scientific">Malassezia furfur</name>
    <name type="common">Pityriasis versicolor infection agent</name>
    <name type="synonym">Pityrosporum furfur</name>
    <dbReference type="NCBI Taxonomy" id="55194"/>
    <lineage>
        <taxon>Eukaryota</taxon>
        <taxon>Fungi</taxon>
        <taxon>Dikarya</taxon>
        <taxon>Basidiomycota</taxon>
        <taxon>Ustilaginomycotina</taxon>
        <taxon>Malasseziomycetes</taxon>
        <taxon>Malasseziales</taxon>
        <taxon>Malasseziaceae</taxon>
        <taxon>Malassezia</taxon>
    </lineage>
</organism>
<reference evidence="7 8" key="1">
    <citation type="journal article" date="2020" name="Elife">
        <title>Loss of centromere function drives karyotype evolution in closely related Malassezia species.</title>
        <authorList>
            <person name="Sankaranarayanan S.R."/>
            <person name="Ianiri G."/>
            <person name="Coelho M.A."/>
            <person name="Reza M.H."/>
            <person name="Thimmappa B.C."/>
            <person name="Ganguly P."/>
            <person name="Vadnala R.N."/>
            <person name="Sun S."/>
            <person name="Siddharthan R."/>
            <person name="Tellgren-Roth C."/>
            <person name="Dawson T.L."/>
            <person name="Heitman J."/>
            <person name="Sanyal K."/>
        </authorList>
    </citation>
    <scope>NUCLEOTIDE SEQUENCE [LARGE SCALE GENOMIC DNA]</scope>
    <source>
        <strain evidence="7">CBS14141</strain>
    </source>
</reference>
<dbReference type="InterPro" id="IPR013907">
    <property type="entry name" value="Sds3"/>
</dbReference>
<sequence>MMPRDAPHDYPPPMPPPVGEHAGLSAHNPYYAYTAPPPSEPIYPPYRPRRVQPNGEPHGAPPYAMHEPPMAVHPASPPMRYAPEPMDYMLPPRGGPDVLPPPMHDDLARPPMLPMHDVPMHMEPAMHLPPRTRERAPAHAAPVPVPMPPSPRRVHASVHSRSHPRRSVPLAGPNGEMVSSSASKRDRKRKEVLERLERTHWEGLENRDAVFHEAYVALTSMYHALLTHPTHVREFAIAMADRTLERDAALREAALYHAFRLERSQNTFAAERTKVDDEARLAKRSVRDKLLHVIEDRKRRLREEKEGGEFAADFLLEPSQRQHSTRQLRNKGAAAATPALSLARHSALHLDDESEGSTHALSTAVAQLLHWSELDASAAIAAASAQGGDMRALPITVANGETVNMSLHEVFASHASLLAGVNLSMAAAAANAAANASKNKKKGAKPSHAQVLANAERTLHADEDESQTGAGPLPTTPFLSTGGGRLRWDTAKCLSQLTGAKDIEVESDLINIHKIGNKRRRR</sequence>
<feature type="region of interest" description="Disordered" evidence="6">
    <location>
        <begin position="460"/>
        <end position="482"/>
    </location>
</feature>
<keyword evidence="4" id="KW-0804">Transcription</keyword>